<dbReference type="STRING" id="34691.A0A182XSE2"/>
<name>A0A182XSE2_ANOQN</name>
<protein>
    <recommendedName>
        <fullName evidence="3">Chitin-binding type-2 domain-containing protein</fullName>
    </recommendedName>
</protein>
<evidence type="ECO:0000256" key="2">
    <source>
        <dbReference type="SAM" id="SignalP"/>
    </source>
</evidence>
<evidence type="ECO:0000256" key="1">
    <source>
        <dbReference type="SAM" id="MobiDB-lite"/>
    </source>
</evidence>
<reference evidence="4" key="1">
    <citation type="submission" date="2020-05" db="UniProtKB">
        <authorList>
            <consortium name="EnsemblMetazoa"/>
        </authorList>
    </citation>
    <scope>IDENTIFICATION</scope>
    <source>
        <strain evidence="4">SANGQUA</strain>
    </source>
</reference>
<feature type="region of interest" description="Disordered" evidence="1">
    <location>
        <begin position="337"/>
        <end position="361"/>
    </location>
</feature>
<feature type="chain" id="PRO_5008143356" description="Chitin-binding type-2 domain-containing protein" evidence="2">
    <location>
        <begin position="18"/>
        <end position="411"/>
    </location>
</feature>
<dbReference type="GO" id="GO:0005576">
    <property type="term" value="C:extracellular region"/>
    <property type="evidence" value="ECO:0007669"/>
    <property type="project" value="InterPro"/>
</dbReference>
<accession>A0A182XSE2</accession>
<dbReference type="AlphaFoldDB" id="A0A182XSE2"/>
<dbReference type="InterPro" id="IPR002557">
    <property type="entry name" value="Chitin-bd_dom"/>
</dbReference>
<dbReference type="VEuPathDB" id="VectorBase:AQUA014755"/>
<keyword evidence="5" id="KW-1185">Reference proteome</keyword>
<sequence>MLFSAVFITIVVRLSQAVEYLKLTDESLNSTDELSPGIFGTGQEPTEFAYLQRQPSITGVCDGVKQLVCDSCSTFRVCLGTVNGQDLTIACPTDQPYCNYGATTDYCSATPIPNICTDASQNAIFTCPAIGTFPDPTNCRIYHGCSSVGQTSSIYTCPTGYVFNAVLELCALENVFSLCVALQCSGNFVGHVRYGQSQRFYGLCDGTGQAPIMYKCPNRANFAFIAGSTFGECSYLCPAQGNYPNSNDPATYFQCFWANRRLRYNLVHCPFQDTNCSPVLVLVANGSDITINFPGENNNNRVFSIVSSSGNNNPSMLDWIGGNGANKAPTILLGKSNEPAMPPSLPKDYSAEDDDTLPSNRKPVWGTHGLNEFEVTDGIFPLVSTASPTTLPNVTTISVPYTHKMLLQKFL</sequence>
<dbReference type="SUPFAM" id="SSF57625">
    <property type="entry name" value="Invertebrate chitin-binding proteins"/>
    <property type="match status" value="1"/>
</dbReference>
<dbReference type="EnsemblMetazoa" id="AQUA014755-RA">
    <property type="protein sequence ID" value="AQUA014755-PA"/>
    <property type="gene ID" value="AQUA014755"/>
</dbReference>
<dbReference type="Pfam" id="PF01607">
    <property type="entry name" value="CBM_14"/>
    <property type="match status" value="1"/>
</dbReference>
<dbReference type="InterPro" id="IPR036508">
    <property type="entry name" value="Chitin-bd_dom_sf"/>
</dbReference>
<dbReference type="PROSITE" id="PS50940">
    <property type="entry name" value="CHIT_BIND_II"/>
    <property type="match status" value="1"/>
</dbReference>
<evidence type="ECO:0000313" key="4">
    <source>
        <dbReference type="EnsemblMetazoa" id="AQUA014755-PA"/>
    </source>
</evidence>
<dbReference type="Proteomes" id="UP000076407">
    <property type="component" value="Unassembled WGS sequence"/>
</dbReference>
<keyword evidence="2" id="KW-0732">Signal</keyword>
<dbReference type="SMART" id="SM00494">
    <property type="entry name" value="ChtBD2"/>
    <property type="match status" value="1"/>
</dbReference>
<dbReference type="Gene3D" id="2.170.140.10">
    <property type="entry name" value="Chitin binding domain"/>
    <property type="match status" value="1"/>
</dbReference>
<feature type="domain" description="Chitin-binding type-2" evidence="3">
    <location>
        <begin position="124"/>
        <end position="181"/>
    </location>
</feature>
<proteinExistence type="predicted"/>
<feature type="signal peptide" evidence="2">
    <location>
        <begin position="1"/>
        <end position="17"/>
    </location>
</feature>
<evidence type="ECO:0000313" key="5">
    <source>
        <dbReference type="Proteomes" id="UP000076407"/>
    </source>
</evidence>
<evidence type="ECO:0000259" key="3">
    <source>
        <dbReference type="PROSITE" id="PS50940"/>
    </source>
</evidence>
<dbReference type="GO" id="GO:0008061">
    <property type="term" value="F:chitin binding"/>
    <property type="evidence" value="ECO:0007669"/>
    <property type="project" value="InterPro"/>
</dbReference>
<organism evidence="4 5">
    <name type="scientific">Anopheles quadriannulatus</name>
    <name type="common">Mosquito</name>
    <dbReference type="NCBI Taxonomy" id="34691"/>
    <lineage>
        <taxon>Eukaryota</taxon>
        <taxon>Metazoa</taxon>
        <taxon>Ecdysozoa</taxon>
        <taxon>Arthropoda</taxon>
        <taxon>Hexapoda</taxon>
        <taxon>Insecta</taxon>
        <taxon>Pterygota</taxon>
        <taxon>Neoptera</taxon>
        <taxon>Endopterygota</taxon>
        <taxon>Diptera</taxon>
        <taxon>Nematocera</taxon>
        <taxon>Culicoidea</taxon>
        <taxon>Culicidae</taxon>
        <taxon>Anophelinae</taxon>
        <taxon>Anopheles</taxon>
    </lineage>
</organism>